<evidence type="ECO:0000313" key="2">
    <source>
        <dbReference type="Proteomes" id="UP001501004"/>
    </source>
</evidence>
<proteinExistence type="predicted"/>
<evidence type="ECO:0000313" key="1">
    <source>
        <dbReference type="EMBL" id="GAA3738794.1"/>
    </source>
</evidence>
<name>A0ABP7FFQ6_9MICO</name>
<dbReference type="RefSeq" id="WP_344754926.1">
    <property type="nucleotide sequence ID" value="NZ_BAABAE010000003.1"/>
</dbReference>
<gene>
    <name evidence="1" type="ORF">GCM10022239_12940</name>
</gene>
<keyword evidence="2" id="KW-1185">Reference proteome</keyword>
<evidence type="ECO:0008006" key="3">
    <source>
        <dbReference type="Google" id="ProtNLM"/>
    </source>
</evidence>
<organism evidence="1 2">
    <name type="scientific">Leifsonella bigeumensis</name>
    <dbReference type="NCBI Taxonomy" id="433643"/>
    <lineage>
        <taxon>Bacteria</taxon>
        <taxon>Bacillati</taxon>
        <taxon>Actinomycetota</taxon>
        <taxon>Actinomycetes</taxon>
        <taxon>Micrococcales</taxon>
        <taxon>Microbacteriaceae</taxon>
        <taxon>Leifsonella</taxon>
    </lineage>
</organism>
<dbReference type="Proteomes" id="UP001501004">
    <property type="component" value="Unassembled WGS sequence"/>
</dbReference>
<reference evidence="2" key="1">
    <citation type="journal article" date="2019" name="Int. J. Syst. Evol. Microbiol.">
        <title>The Global Catalogue of Microorganisms (GCM) 10K type strain sequencing project: providing services to taxonomists for standard genome sequencing and annotation.</title>
        <authorList>
            <consortium name="The Broad Institute Genomics Platform"/>
            <consortium name="The Broad Institute Genome Sequencing Center for Infectious Disease"/>
            <person name="Wu L."/>
            <person name="Ma J."/>
        </authorList>
    </citation>
    <scope>NUCLEOTIDE SEQUENCE [LARGE SCALE GENOMIC DNA]</scope>
    <source>
        <strain evidence="2">JCM 16949</strain>
    </source>
</reference>
<comment type="caution">
    <text evidence="1">The sequence shown here is derived from an EMBL/GenBank/DDBJ whole genome shotgun (WGS) entry which is preliminary data.</text>
</comment>
<dbReference type="EMBL" id="BAABAE010000003">
    <property type="protein sequence ID" value="GAA3738794.1"/>
    <property type="molecule type" value="Genomic_DNA"/>
</dbReference>
<sequence length="322" mass="35529">MTQTAAFRLTQAEWREHFTVIRELVVRAERSAFYRMVARGEFVAVARGVYVGTELWRAMDRHARYRTRVKAAAVGHPDARFSHHSAAALWRLPWVGDWPQRVHVLVAPSKGGRSTPGVLRHTTGDSAEPEYIDGLSVTSLARTVVDVACVATFGQSVAVADAALRRTAHPLPGIPSTLLTREDILGELDRISPAHGATKARAAIEFSNGLADRPGESMSRVSMLRAGVPAPELQVELAGASGRIWTVDFWWPQFDLIGEFDGQWKYTDPAFMAGRTSQQVMLDEKAREDDLRAAGHGFARWGWKVAISPARLRETLQRAGLG</sequence>
<accession>A0ABP7FFQ6</accession>
<protein>
    <recommendedName>
        <fullName evidence="3">Transcriptional regulator, AbiEi antitoxin, Type IV TA system</fullName>
    </recommendedName>
</protein>